<organism evidence="2 3">
    <name type="scientific">Acidilobus saccharovorans (strain DSM 16705 / JCM 18335 / VKM B-2471 / 345-15)</name>
    <dbReference type="NCBI Taxonomy" id="666510"/>
    <lineage>
        <taxon>Archaea</taxon>
        <taxon>Thermoproteota</taxon>
        <taxon>Thermoprotei</taxon>
        <taxon>Acidilobales</taxon>
        <taxon>Acidilobaceae</taxon>
        <taxon>Acidilobus</taxon>
    </lineage>
</organism>
<evidence type="ECO:0000313" key="3">
    <source>
        <dbReference type="Proteomes" id="UP000000346"/>
    </source>
</evidence>
<proteinExistence type="predicted"/>
<sequence>MAAAADIRPAGRQVRGIPLEKDDVSTLAASLLGGVGAVAMFLSALAVALGCGACRYTMYAGVAMLLASVAFWAALLVPRGERGAGEA</sequence>
<dbReference type="EMBL" id="CP001742">
    <property type="protein sequence ID" value="ADL19804.1"/>
    <property type="molecule type" value="Genomic_DNA"/>
</dbReference>
<dbReference type="GeneID" id="41345268"/>
<gene>
    <name evidence="2" type="ordered locus">ASAC_1399</name>
</gene>
<dbReference type="InParanoid" id="D9PZ17"/>
<feature type="transmembrane region" description="Helical" evidence="1">
    <location>
        <begin position="56"/>
        <end position="77"/>
    </location>
</feature>
<evidence type="ECO:0000256" key="1">
    <source>
        <dbReference type="SAM" id="Phobius"/>
    </source>
</evidence>
<keyword evidence="3" id="KW-1185">Reference proteome</keyword>
<feature type="transmembrane region" description="Helical" evidence="1">
    <location>
        <begin position="27"/>
        <end position="49"/>
    </location>
</feature>
<keyword evidence="1" id="KW-1133">Transmembrane helix</keyword>
<dbReference type="HOGENOM" id="CLU_2475814_0_0_2"/>
<accession>D9PZ17</accession>
<dbReference type="KEGG" id="asc:ASAC_1399"/>
<evidence type="ECO:0000313" key="2">
    <source>
        <dbReference type="EMBL" id="ADL19804.1"/>
    </source>
</evidence>
<dbReference type="Proteomes" id="UP000000346">
    <property type="component" value="Chromosome"/>
</dbReference>
<dbReference type="RefSeq" id="WP_013267316.1">
    <property type="nucleotide sequence ID" value="NC_014374.1"/>
</dbReference>
<reference evidence="2 3" key="1">
    <citation type="journal article" date="2010" name="Appl. Environ. Microbiol.">
        <title>The genome sequence of the crenarchaeon Acidilobus saccharovorans supports a new order, Acidilobales, and suggests an important ecological role in terrestrial acidic hot springs.</title>
        <authorList>
            <person name="Mardanov A.V."/>
            <person name="Svetlitchnyi V.A."/>
            <person name="Beletsky A.V."/>
            <person name="Prokofeva M.I."/>
            <person name="Bonch-Osmolovskaya E.A."/>
            <person name="Ravin N.V."/>
            <person name="Skryabin K.G."/>
        </authorList>
    </citation>
    <scope>NUCLEOTIDE SEQUENCE [LARGE SCALE GENOMIC DNA]</scope>
    <source>
        <strain evidence="3">DSM 16705 / JCM 18335 / VKM B-2471 / 345-15</strain>
    </source>
</reference>
<keyword evidence="1" id="KW-0472">Membrane</keyword>
<protein>
    <submittedName>
        <fullName evidence="2">Uncharacterized protein</fullName>
    </submittedName>
</protein>
<name>D9PZ17_ACIS3</name>
<dbReference type="AlphaFoldDB" id="D9PZ17"/>
<keyword evidence="1" id="KW-0812">Transmembrane</keyword>
<dbReference type="STRING" id="666510.ASAC_1399"/>